<dbReference type="RefSeq" id="XP_013898005.1">
    <property type="nucleotide sequence ID" value="XM_014042551.1"/>
</dbReference>
<dbReference type="GeneID" id="25741855"/>
<evidence type="ECO:0000256" key="1">
    <source>
        <dbReference type="SAM" id="SignalP"/>
    </source>
</evidence>
<feature type="signal peptide" evidence="1">
    <location>
        <begin position="1"/>
        <end position="20"/>
    </location>
</feature>
<dbReference type="KEGG" id="mng:MNEG_8980"/>
<sequence>ANYGALKWAAGAGCLPQLLAVQLLRLRWCADRLGAKLAAQAEEGGGADPMALLAARQQLRGRGRQAELVAL</sequence>
<evidence type="ECO:0000313" key="3">
    <source>
        <dbReference type="Proteomes" id="UP000054498"/>
    </source>
</evidence>
<accession>A0A0D2MXR1</accession>
<gene>
    <name evidence="2" type="ORF">MNEG_8980</name>
</gene>
<feature type="non-terminal residue" evidence="2">
    <location>
        <position position="1"/>
    </location>
</feature>
<keyword evidence="1" id="KW-0732">Signal</keyword>
<dbReference type="EMBL" id="KK101993">
    <property type="protein sequence ID" value="KIY98985.1"/>
    <property type="molecule type" value="Genomic_DNA"/>
</dbReference>
<dbReference type="AlphaFoldDB" id="A0A0D2MXR1"/>
<dbReference type="Proteomes" id="UP000054498">
    <property type="component" value="Unassembled WGS sequence"/>
</dbReference>
<proteinExistence type="predicted"/>
<organism evidence="2 3">
    <name type="scientific">Monoraphidium neglectum</name>
    <dbReference type="NCBI Taxonomy" id="145388"/>
    <lineage>
        <taxon>Eukaryota</taxon>
        <taxon>Viridiplantae</taxon>
        <taxon>Chlorophyta</taxon>
        <taxon>core chlorophytes</taxon>
        <taxon>Chlorophyceae</taxon>
        <taxon>CS clade</taxon>
        <taxon>Sphaeropleales</taxon>
        <taxon>Selenastraceae</taxon>
        <taxon>Monoraphidium</taxon>
    </lineage>
</organism>
<feature type="chain" id="PRO_5002265093" evidence="1">
    <location>
        <begin position="21"/>
        <end position="71"/>
    </location>
</feature>
<evidence type="ECO:0000313" key="2">
    <source>
        <dbReference type="EMBL" id="KIY98985.1"/>
    </source>
</evidence>
<protein>
    <submittedName>
        <fullName evidence="2">Uncharacterized protein</fullName>
    </submittedName>
</protein>
<name>A0A0D2MXR1_9CHLO</name>
<reference evidence="2 3" key="1">
    <citation type="journal article" date="2013" name="BMC Genomics">
        <title>Reconstruction of the lipid metabolism for the microalga Monoraphidium neglectum from its genome sequence reveals characteristics suitable for biofuel production.</title>
        <authorList>
            <person name="Bogen C."/>
            <person name="Al-Dilaimi A."/>
            <person name="Albersmeier A."/>
            <person name="Wichmann J."/>
            <person name="Grundmann M."/>
            <person name="Rupp O."/>
            <person name="Lauersen K.J."/>
            <person name="Blifernez-Klassen O."/>
            <person name="Kalinowski J."/>
            <person name="Goesmann A."/>
            <person name="Mussgnug J.H."/>
            <person name="Kruse O."/>
        </authorList>
    </citation>
    <scope>NUCLEOTIDE SEQUENCE [LARGE SCALE GENOMIC DNA]</scope>
    <source>
        <strain evidence="2 3">SAG 48.87</strain>
    </source>
</reference>
<keyword evidence="3" id="KW-1185">Reference proteome</keyword>